<reference evidence="1 2" key="1">
    <citation type="journal article" date="2019" name="Int. J. Syst. Evol. Microbiol.">
        <title>The Global Catalogue of Microorganisms (GCM) 10K type strain sequencing project: providing services to taxonomists for standard genome sequencing and annotation.</title>
        <authorList>
            <consortium name="The Broad Institute Genomics Platform"/>
            <consortium name="The Broad Institute Genome Sequencing Center for Infectious Disease"/>
            <person name="Wu L."/>
            <person name="Ma J."/>
        </authorList>
    </citation>
    <scope>NUCLEOTIDE SEQUENCE [LARGE SCALE GENOMIC DNA]</scope>
    <source>
        <strain evidence="1 2">JCM 10303</strain>
    </source>
</reference>
<protein>
    <submittedName>
        <fullName evidence="1">Uncharacterized protein</fullName>
    </submittedName>
</protein>
<name>A0ABN1EAA3_SACER</name>
<sequence>MCILIGIPAFVLAQAGQNVTIESFGGSGAYGDVFGAPATVRARCRRDVAPGAQRRRHRGDQRNLVLLPSVHSGTDWLAGRPAVALDRHPCVPAMTAADCPSLALEVVLT</sequence>
<comment type="caution">
    <text evidence="1">The sequence shown here is derived from an EMBL/GenBank/DDBJ whole genome shotgun (WGS) entry which is preliminary data.</text>
</comment>
<evidence type="ECO:0000313" key="2">
    <source>
        <dbReference type="Proteomes" id="UP001500729"/>
    </source>
</evidence>
<proteinExistence type="predicted"/>
<keyword evidence="2" id="KW-1185">Reference proteome</keyword>
<evidence type="ECO:0000313" key="1">
    <source>
        <dbReference type="EMBL" id="GAA0562352.1"/>
    </source>
</evidence>
<organism evidence="1 2">
    <name type="scientific">Saccharopolyspora erythraea</name>
    <name type="common">Streptomyces erythraeus</name>
    <dbReference type="NCBI Taxonomy" id="1836"/>
    <lineage>
        <taxon>Bacteria</taxon>
        <taxon>Bacillati</taxon>
        <taxon>Actinomycetota</taxon>
        <taxon>Actinomycetes</taxon>
        <taxon>Pseudonocardiales</taxon>
        <taxon>Pseudonocardiaceae</taxon>
        <taxon>Saccharopolyspora</taxon>
    </lineage>
</organism>
<dbReference type="RefSeq" id="WP_143538204.1">
    <property type="nucleotide sequence ID" value="NZ_BAAAGS010000097.1"/>
</dbReference>
<dbReference type="EMBL" id="BAAAGS010000097">
    <property type="protein sequence ID" value="GAA0562352.1"/>
    <property type="molecule type" value="Genomic_DNA"/>
</dbReference>
<accession>A0ABN1EAA3</accession>
<dbReference type="Proteomes" id="UP001500729">
    <property type="component" value="Unassembled WGS sequence"/>
</dbReference>
<gene>
    <name evidence="1" type="ORF">GCM10009533_68700</name>
</gene>